<dbReference type="EMBL" id="FN653062">
    <property type="protein sequence ID" value="CBY24725.1"/>
    <property type="molecule type" value="Genomic_DNA"/>
</dbReference>
<keyword evidence="2" id="KW-0812">Transmembrane</keyword>
<evidence type="ECO:0000313" key="4">
    <source>
        <dbReference type="Proteomes" id="UP000001307"/>
    </source>
</evidence>
<feature type="region of interest" description="Disordered" evidence="1">
    <location>
        <begin position="228"/>
        <end position="256"/>
    </location>
</feature>
<proteinExistence type="predicted"/>
<accession>E4XJT9</accession>
<dbReference type="InParanoid" id="E4XJT9"/>
<keyword evidence="2" id="KW-1133">Transmembrane helix</keyword>
<dbReference type="Proteomes" id="UP000001307">
    <property type="component" value="Unassembled WGS sequence"/>
</dbReference>
<name>E4XJT9_OIKDI</name>
<gene>
    <name evidence="3" type="ORF">GSOID_T00012894001</name>
</gene>
<dbReference type="AlphaFoldDB" id="E4XJT9"/>
<feature type="transmembrane region" description="Helical" evidence="2">
    <location>
        <begin position="36"/>
        <end position="60"/>
    </location>
</feature>
<keyword evidence="2" id="KW-0472">Membrane</keyword>
<evidence type="ECO:0000256" key="2">
    <source>
        <dbReference type="SAM" id="Phobius"/>
    </source>
</evidence>
<feature type="transmembrane region" description="Helical" evidence="2">
    <location>
        <begin position="124"/>
        <end position="143"/>
    </location>
</feature>
<sequence length="322" mass="36235">MSIPAFAAAAAYKATETLQKKKSHVTLNPVFKNDRFITTLLTAAPVMALSVLLVIAPAGFTPEILTCSLRTKKINETSSSCDTFHVADHSFINNYCFSRMAHYEVDEIGIVDFDSKTTLRFLKLFPYILLALTTLGAWTGICWEMTSSKRIGQAEYLMDGIEEATGELIAGLKAVSNILNKPKKKILQENMDKKSIYGSMMSINKAGQEQRQAMRHNRQARASVRQRIASNLTRETSKCQDKPNGQPIRKRSVSGAEDDPLKIDMVVADDVISMKERRNPATKTNQLFFWRQKENELEKHAGCIAKTEWRIQLRIAADFSNH</sequence>
<protein>
    <submittedName>
        <fullName evidence="3">Uncharacterized protein</fullName>
    </submittedName>
</protein>
<keyword evidence="4" id="KW-1185">Reference proteome</keyword>
<reference evidence="3" key="1">
    <citation type="journal article" date="2010" name="Science">
        <title>Plasticity of animal genome architecture unmasked by rapid evolution of a pelagic tunicate.</title>
        <authorList>
            <person name="Denoeud F."/>
            <person name="Henriet S."/>
            <person name="Mungpakdee S."/>
            <person name="Aury J.M."/>
            <person name="Da Silva C."/>
            <person name="Brinkmann H."/>
            <person name="Mikhaleva J."/>
            <person name="Olsen L.C."/>
            <person name="Jubin C."/>
            <person name="Canestro C."/>
            <person name="Bouquet J.M."/>
            <person name="Danks G."/>
            <person name="Poulain J."/>
            <person name="Campsteijn C."/>
            <person name="Adamski M."/>
            <person name="Cross I."/>
            <person name="Yadetie F."/>
            <person name="Muffato M."/>
            <person name="Louis A."/>
            <person name="Butcher S."/>
            <person name="Tsagkogeorga G."/>
            <person name="Konrad A."/>
            <person name="Singh S."/>
            <person name="Jensen M.F."/>
            <person name="Cong E.H."/>
            <person name="Eikeseth-Otteraa H."/>
            <person name="Noel B."/>
            <person name="Anthouard V."/>
            <person name="Porcel B.M."/>
            <person name="Kachouri-Lafond R."/>
            <person name="Nishino A."/>
            <person name="Ugolini M."/>
            <person name="Chourrout P."/>
            <person name="Nishida H."/>
            <person name="Aasland R."/>
            <person name="Huzurbazar S."/>
            <person name="Westhof E."/>
            <person name="Delsuc F."/>
            <person name="Lehrach H."/>
            <person name="Reinhardt R."/>
            <person name="Weissenbach J."/>
            <person name="Roy S.W."/>
            <person name="Artiguenave F."/>
            <person name="Postlethwait J.H."/>
            <person name="Manak J.R."/>
            <person name="Thompson E.M."/>
            <person name="Jaillon O."/>
            <person name="Du Pasquier L."/>
            <person name="Boudinot P."/>
            <person name="Liberles D.A."/>
            <person name="Volff J.N."/>
            <person name="Philippe H."/>
            <person name="Lenhard B."/>
            <person name="Roest Crollius H."/>
            <person name="Wincker P."/>
            <person name="Chourrout D."/>
        </authorList>
    </citation>
    <scope>NUCLEOTIDE SEQUENCE [LARGE SCALE GENOMIC DNA]</scope>
</reference>
<evidence type="ECO:0000313" key="3">
    <source>
        <dbReference type="EMBL" id="CBY24725.1"/>
    </source>
</evidence>
<evidence type="ECO:0000256" key="1">
    <source>
        <dbReference type="SAM" id="MobiDB-lite"/>
    </source>
</evidence>
<organism evidence="3">
    <name type="scientific">Oikopleura dioica</name>
    <name type="common">Tunicate</name>
    <dbReference type="NCBI Taxonomy" id="34765"/>
    <lineage>
        <taxon>Eukaryota</taxon>
        <taxon>Metazoa</taxon>
        <taxon>Chordata</taxon>
        <taxon>Tunicata</taxon>
        <taxon>Appendicularia</taxon>
        <taxon>Copelata</taxon>
        <taxon>Oikopleuridae</taxon>
        <taxon>Oikopleura</taxon>
    </lineage>
</organism>